<evidence type="ECO:0008006" key="3">
    <source>
        <dbReference type="Google" id="ProtNLM"/>
    </source>
</evidence>
<proteinExistence type="predicted"/>
<protein>
    <recommendedName>
        <fullName evidence="3">PEP-CTERM sorting domain-containing protein</fullName>
    </recommendedName>
</protein>
<evidence type="ECO:0000313" key="1">
    <source>
        <dbReference type="EMBL" id="TFU06262.1"/>
    </source>
</evidence>
<dbReference type="Proteomes" id="UP000297737">
    <property type="component" value="Unassembled WGS sequence"/>
</dbReference>
<dbReference type="AlphaFoldDB" id="A0A4Y9ES29"/>
<sequence length="250" mass="27040">MGIMLRSVAVLTALLATPVLANIKIATFRSTLASGYDRAGLFGAPGTDLTGKEYTTVYRYDLAIGDHNPMPGVSELLEGRWQCNPILDVAVTINGISQHLPQIDFFDPDARGCDTYDHYYMAESYGAVEVGLTDYYSIARFSNYGWGQALIFNNVALKPMPTQLDFVSPTRRFTDHGGGFSLNLNGHRQADAYGTSAGAVKFSVRDEMPVVPGVPETAGWTMMLGGFAATGTVLRRRRATCPCAPSSAFS</sequence>
<organism evidence="1 2">
    <name type="scientific">Glacieibacterium arshaanense</name>
    <dbReference type="NCBI Taxonomy" id="2511025"/>
    <lineage>
        <taxon>Bacteria</taxon>
        <taxon>Pseudomonadati</taxon>
        <taxon>Pseudomonadota</taxon>
        <taxon>Alphaproteobacteria</taxon>
        <taxon>Sphingomonadales</taxon>
        <taxon>Sphingosinicellaceae</taxon>
        <taxon>Glacieibacterium</taxon>
    </lineage>
</organism>
<reference evidence="1 2" key="1">
    <citation type="submission" date="2019-02" db="EMBL/GenBank/DDBJ databases">
        <title>Polymorphobacter sp. isolated from the lake at the Tibet of China.</title>
        <authorList>
            <person name="Li A."/>
        </authorList>
    </citation>
    <scope>NUCLEOTIDE SEQUENCE [LARGE SCALE GENOMIC DNA]</scope>
    <source>
        <strain evidence="1 2">DJ1R-1</strain>
    </source>
</reference>
<keyword evidence="2" id="KW-1185">Reference proteome</keyword>
<dbReference type="RefSeq" id="WP_135244985.1">
    <property type="nucleotide sequence ID" value="NZ_SIHO01000001.1"/>
</dbReference>
<comment type="caution">
    <text evidence="1">The sequence shown here is derived from an EMBL/GenBank/DDBJ whole genome shotgun (WGS) entry which is preliminary data.</text>
</comment>
<accession>A0A4Y9ES29</accession>
<dbReference type="EMBL" id="SIHO01000001">
    <property type="protein sequence ID" value="TFU06262.1"/>
    <property type="molecule type" value="Genomic_DNA"/>
</dbReference>
<name>A0A4Y9ES29_9SPHN</name>
<evidence type="ECO:0000313" key="2">
    <source>
        <dbReference type="Proteomes" id="UP000297737"/>
    </source>
</evidence>
<gene>
    <name evidence="1" type="ORF">EUV02_04465</name>
</gene>